<organism evidence="1 2">
    <name type="scientific">Thermofilum adornatum 1505</name>
    <dbReference type="NCBI Taxonomy" id="697581"/>
    <lineage>
        <taxon>Archaea</taxon>
        <taxon>Thermoproteota</taxon>
        <taxon>Thermoprotei</taxon>
        <taxon>Thermofilales</taxon>
        <taxon>Thermofilaceae</taxon>
        <taxon>Thermofilum</taxon>
    </lineage>
</organism>
<dbReference type="KEGG" id="tcb:TCARB_0371"/>
<protein>
    <submittedName>
        <fullName evidence="1">Uncharacterized protein</fullName>
    </submittedName>
</protein>
<evidence type="ECO:0000313" key="2">
    <source>
        <dbReference type="Proteomes" id="UP000266720"/>
    </source>
</evidence>
<gene>
    <name evidence="1" type="ORF">TCARB_0371</name>
</gene>
<dbReference type="AlphaFoldDB" id="A0A3G1A5X1"/>
<name>A0A3G1A5X1_9CREN</name>
<evidence type="ECO:0000313" key="1">
    <source>
        <dbReference type="EMBL" id="AJB41443.1"/>
    </source>
</evidence>
<proteinExistence type="predicted"/>
<sequence>MKVLYYKYGFKIQFPKKQVAILFKVTLIDETWKKKKDILLNTSLEVYSLKAEISVRERPSWGIGFKEEATIKNEKFYRIYGLFTTEKQPFFLEDLKLREEFMK</sequence>
<dbReference type="EMBL" id="CP007493">
    <property type="protein sequence ID" value="AJB41443.1"/>
    <property type="molecule type" value="Genomic_DNA"/>
</dbReference>
<accession>A0A3G1A5X1</accession>
<dbReference type="Proteomes" id="UP000266720">
    <property type="component" value="Chromosome"/>
</dbReference>
<reference evidence="2" key="1">
    <citation type="book" date="2010" name="EXTREMOPHILES" publisher="0:0-0">
        <title>Complete genome sequences of ten hyperthermophilic archaea reveal their metabolic capabilities and possible ecological roles.</title>
        <editorList>
            <person name="?"/>
        </editorList>
        <authorList>
            <person name="Ravin N.V."/>
            <person name="Mardanov A.V."/>
            <person name="Bonch-Osmolovskaya E.A."/>
            <person name="Skryabin K.G."/>
        </authorList>
    </citation>
    <scope>NUCLEOTIDE SEQUENCE [LARGE SCALE GENOMIC DNA]</scope>
    <source>
        <strain evidence="2">1505</strain>
    </source>
</reference>